<feature type="transmembrane region" description="Helical" evidence="2">
    <location>
        <begin position="235"/>
        <end position="256"/>
    </location>
</feature>
<feature type="compositionally biased region" description="Basic and acidic residues" evidence="1">
    <location>
        <begin position="338"/>
        <end position="358"/>
    </location>
</feature>
<evidence type="ECO:0000313" key="4">
    <source>
        <dbReference type="Proteomes" id="UP000186817"/>
    </source>
</evidence>
<feature type="region of interest" description="Disordered" evidence="1">
    <location>
        <begin position="338"/>
        <end position="363"/>
    </location>
</feature>
<keyword evidence="2" id="KW-0812">Transmembrane</keyword>
<dbReference type="Proteomes" id="UP000186817">
    <property type="component" value="Unassembled WGS sequence"/>
</dbReference>
<sequence length="400" mass="45143">MKFGLISCALLLAYTIVNILRYRNVDLSQMELGRTLLGNNATHHPILVPMVAFHDVVSVVMTLLLVHQFVRSPFQNKEAHKSVGLVCFADIFPLEVLSGFIVMFCRIWTQPSSKGHQDLNMEEYVILMPWFGLFNVFAVLNAMLCIKPSWRKYTSLMIVVHVLGLLYGFGVMARHLVGNIMSLEAYSARWEQSIEYLIRPFWAITFDATNLLLFTGRLCAGGSWKQMDYVRAHQINMQLLTAVAVVGTWITVFTHLRSLWELTLITKMSVQLGGSFAFLYATGFVDVWTTQMGKACCDIASCFARKDKMSETFASAGDLSPQTKAGLSAEDKQRVLGQADRLDHQPDRGSETEEKYNDDYDDEEAVGMPRLAAGVASDWEALLQLSSPYVDVLFFVSWRR</sequence>
<protein>
    <submittedName>
        <fullName evidence="3">Uncharacterized protein</fullName>
    </submittedName>
</protein>
<proteinExistence type="predicted"/>
<feature type="transmembrane region" description="Helical" evidence="2">
    <location>
        <begin position="196"/>
        <end position="214"/>
    </location>
</feature>
<feature type="transmembrane region" description="Helical" evidence="2">
    <location>
        <begin position="156"/>
        <end position="176"/>
    </location>
</feature>
<dbReference type="OrthoDB" id="408981at2759"/>
<feature type="transmembrane region" description="Helical" evidence="2">
    <location>
        <begin position="45"/>
        <end position="70"/>
    </location>
</feature>
<evidence type="ECO:0000256" key="1">
    <source>
        <dbReference type="SAM" id="MobiDB-lite"/>
    </source>
</evidence>
<evidence type="ECO:0000256" key="2">
    <source>
        <dbReference type="SAM" id="Phobius"/>
    </source>
</evidence>
<accession>A0A1Q9EV86</accession>
<dbReference type="AlphaFoldDB" id="A0A1Q9EV86"/>
<dbReference type="EMBL" id="LSRX01000061">
    <property type="protein sequence ID" value="OLQ11327.1"/>
    <property type="molecule type" value="Genomic_DNA"/>
</dbReference>
<reference evidence="3 4" key="1">
    <citation type="submission" date="2016-02" db="EMBL/GenBank/DDBJ databases">
        <title>Genome analysis of coral dinoflagellate symbionts highlights evolutionary adaptations to a symbiotic lifestyle.</title>
        <authorList>
            <person name="Aranda M."/>
            <person name="Li Y."/>
            <person name="Liew Y.J."/>
            <person name="Baumgarten S."/>
            <person name="Simakov O."/>
            <person name="Wilson M."/>
            <person name="Piel J."/>
            <person name="Ashoor H."/>
            <person name="Bougouffa S."/>
            <person name="Bajic V.B."/>
            <person name="Ryu T."/>
            <person name="Ravasi T."/>
            <person name="Bayer T."/>
            <person name="Micklem G."/>
            <person name="Kim H."/>
            <person name="Bhak J."/>
            <person name="Lajeunesse T.C."/>
            <person name="Voolstra C.R."/>
        </authorList>
    </citation>
    <scope>NUCLEOTIDE SEQUENCE [LARGE SCALE GENOMIC DNA]</scope>
    <source>
        <strain evidence="3 4">CCMP2467</strain>
    </source>
</reference>
<feature type="transmembrane region" description="Helical" evidence="2">
    <location>
        <begin position="268"/>
        <end position="285"/>
    </location>
</feature>
<comment type="caution">
    <text evidence="3">The sequence shown here is derived from an EMBL/GenBank/DDBJ whole genome shotgun (WGS) entry which is preliminary data.</text>
</comment>
<gene>
    <name evidence="3" type="ORF">AK812_SmicGene4889</name>
</gene>
<evidence type="ECO:0000313" key="3">
    <source>
        <dbReference type="EMBL" id="OLQ11327.1"/>
    </source>
</evidence>
<keyword evidence="2" id="KW-1133">Transmembrane helix</keyword>
<feature type="transmembrane region" description="Helical" evidence="2">
    <location>
        <begin position="82"/>
        <end position="104"/>
    </location>
</feature>
<keyword evidence="2" id="KW-0472">Membrane</keyword>
<name>A0A1Q9EV86_SYMMI</name>
<organism evidence="3 4">
    <name type="scientific">Symbiodinium microadriaticum</name>
    <name type="common">Dinoflagellate</name>
    <name type="synonym">Zooxanthella microadriatica</name>
    <dbReference type="NCBI Taxonomy" id="2951"/>
    <lineage>
        <taxon>Eukaryota</taxon>
        <taxon>Sar</taxon>
        <taxon>Alveolata</taxon>
        <taxon>Dinophyceae</taxon>
        <taxon>Suessiales</taxon>
        <taxon>Symbiodiniaceae</taxon>
        <taxon>Symbiodinium</taxon>
    </lineage>
</organism>
<keyword evidence="4" id="KW-1185">Reference proteome</keyword>
<feature type="transmembrane region" description="Helical" evidence="2">
    <location>
        <begin position="124"/>
        <end position="144"/>
    </location>
</feature>